<organism evidence="2 3">
    <name type="scientific">Dryococelus australis</name>
    <dbReference type="NCBI Taxonomy" id="614101"/>
    <lineage>
        <taxon>Eukaryota</taxon>
        <taxon>Metazoa</taxon>
        <taxon>Ecdysozoa</taxon>
        <taxon>Arthropoda</taxon>
        <taxon>Hexapoda</taxon>
        <taxon>Insecta</taxon>
        <taxon>Pterygota</taxon>
        <taxon>Neoptera</taxon>
        <taxon>Polyneoptera</taxon>
        <taxon>Phasmatodea</taxon>
        <taxon>Verophasmatodea</taxon>
        <taxon>Anareolatae</taxon>
        <taxon>Phasmatidae</taxon>
        <taxon>Eurycanthinae</taxon>
        <taxon>Dryococelus</taxon>
    </lineage>
</organism>
<feature type="non-terminal residue" evidence="2">
    <location>
        <position position="1"/>
    </location>
</feature>
<gene>
    <name evidence="2" type="ORF">PR048_005846</name>
</gene>
<accession>A0ABQ9I9B9</accession>
<dbReference type="PANTHER" id="PTHR31058">
    <property type="entry name" value="ZINC FINGER C4H2 DOMAIN-CONTAINING PROTEIN"/>
    <property type="match status" value="1"/>
</dbReference>
<dbReference type="InterPro" id="IPR018482">
    <property type="entry name" value="Znf-C4H2"/>
</dbReference>
<protein>
    <submittedName>
        <fullName evidence="2">Uncharacterized protein</fullName>
    </submittedName>
</protein>
<dbReference type="PANTHER" id="PTHR31058:SF2">
    <property type="entry name" value="ZINC FINGER C4H2 DOMAIN-CONTAINING PROTEIN"/>
    <property type="match status" value="1"/>
</dbReference>
<dbReference type="EMBL" id="JARBHB010000002">
    <property type="protein sequence ID" value="KAJ8893255.1"/>
    <property type="molecule type" value="Genomic_DNA"/>
</dbReference>
<sequence length="173" mass="20162">TKSLQLDKMKSRIVQEVEATEQEEKCLSEYRQEMDLLMQEKMAHVEELRQIHADINAVSKFTGRPLRGLNEQLLKGDFLQKAEVEVSEPNADAKAVHVNITTEPVGEQLQQASMENVIKQAEEARNRSLDMAKRIHEEYRPLKMDIDRLRRDYLGLDRLPDLHEEERDLITPE</sequence>
<name>A0ABQ9I9B9_9NEOP</name>
<dbReference type="Proteomes" id="UP001159363">
    <property type="component" value="Chromosome 2"/>
</dbReference>
<keyword evidence="1" id="KW-0175">Coiled coil</keyword>
<evidence type="ECO:0000256" key="1">
    <source>
        <dbReference type="SAM" id="Coils"/>
    </source>
</evidence>
<evidence type="ECO:0000313" key="3">
    <source>
        <dbReference type="Proteomes" id="UP001159363"/>
    </source>
</evidence>
<feature type="coiled-coil region" evidence="1">
    <location>
        <begin position="20"/>
        <end position="47"/>
    </location>
</feature>
<evidence type="ECO:0000313" key="2">
    <source>
        <dbReference type="EMBL" id="KAJ8893255.1"/>
    </source>
</evidence>
<proteinExistence type="predicted"/>
<keyword evidence="3" id="KW-1185">Reference proteome</keyword>
<reference evidence="2 3" key="1">
    <citation type="submission" date="2023-02" db="EMBL/GenBank/DDBJ databases">
        <title>LHISI_Scaffold_Assembly.</title>
        <authorList>
            <person name="Stuart O.P."/>
            <person name="Cleave R."/>
            <person name="Magrath M.J.L."/>
            <person name="Mikheyev A.S."/>
        </authorList>
    </citation>
    <scope>NUCLEOTIDE SEQUENCE [LARGE SCALE GENOMIC DNA]</scope>
    <source>
        <strain evidence="2">Daus_M_001</strain>
        <tissue evidence="2">Leg muscle</tissue>
    </source>
</reference>
<comment type="caution">
    <text evidence="2">The sequence shown here is derived from an EMBL/GenBank/DDBJ whole genome shotgun (WGS) entry which is preliminary data.</text>
</comment>
<dbReference type="Pfam" id="PF10146">
    <property type="entry name" value="zf-C4H2"/>
    <property type="match status" value="2"/>
</dbReference>